<protein>
    <submittedName>
        <fullName evidence="2">Uncharacterized protein</fullName>
    </submittedName>
</protein>
<feature type="region of interest" description="Disordered" evidence="1">
    <location>
        <begin position="1"/>
        <end position="41"/>
    </location>
</feature>
<evidence type="ECO:0000313" key="3">
    <source>
        <dbReference type="Proteomes" id="UP000240883"/>
    </source>
</evidence>
<proteinExistence type="predicted"/>
<keyword evidence="3" id="KW-1185">Reference proteome</keyword>
<evidence type="ECO:0000256" key="1">
    <source>
        <dbReference type="SAM" id="MobiDB-lite"/>
    </source>
</evidence>
<evidence type="ECO:0000313" key="2">
    <source>
        <dbReference type="EMBL" id="PSN74492.1"/>
    </source>
</evidence>
<accession>A0A2T2P9Z4</accession>
<sequence>MRRPPLLRRPRPSAASAALRREPSAASTRSPVSLPNRSTPLLGTTSFRAAETLKAFELLACCTSGRLAAFTSVCLRLPRLVKASSRPSQSHGSDLPLGPRFGLPDPAPTTDFCLPHVESNVCQGWPCRTHLVYGYRALQQVGRAFDARGLRALPSASSGGQVFAKKSTLGRR</sequence>
<dbReference type="EMBL" id="KZ678128">
    <property type="protein sequence ID" value="PSN74492.1"/>
    <property type="molecule type" value="Genomic_DNA"/>
</dbReference>
<name>A0A2T2P9Z4_CORCC</name>
<dbReference type="Proteomes" id="UP000240883">
    <property type="component" value="Unassembled WGS sequence"/>
</dbReference>
<gene>
    <name evidence="2" type="ORF">BS50DRAFT_17745</name>
</gene>
<feature type="compositionally biased region" description="Polar residues" evidence="1">
    <location>
        <begin position="28"/>
        <end position="41"/>
    </location>
</feature>
<feature type="compositionally biased region" description="Basic residues" evidence="1">
    <location>
        <begin position="1"/>
        <end position="11"/>
    </location>
</feature>
<reference evidence="2 3" key="1">
    <citation type="journal article" date="2018" name="Front. Microbiol.">
        <title>Genome-Wide Analysis of Corynespora cassiicola Leaf Fall Disease Putative Effectors.</title>
        <authorList>
            <person name="Lopez D."/>
            <person name="Ribeiro S."/>
            <person name="Label P."/>
            <person name="Fumanal B."/>
            <person name="Venisse J.S."/>
            <person name="Kohler A."/>
            <person name="de Oliveira R.R."/>
            <person name="Labutti K."/>
            <person name="Lipzen A."/>
            <person name="Lail K."/>
            <person name="Bauer D."/>
            <person name="Ohm R.A."/>
            <person name="Barry K.W."/>
            <person name="Spatafora J."/>
            <person name="Grigoriev I.V."/>
            <person name="Martin F.M."/>
            <person name="Pujade-Renaud V."/>
        </authorList>
    </citation>
    <scope>NUCLEOTIDE SEQUENCE [LARGE SCALE GENOMIC DNA]</scope>
    <source>
        <strain evidence="2 3">Philippines</strain>
    </source>
</reference>
<dbReference type="AlphaFoldDB" id="A0A2T2P9Z4"/>
<organism evidence="2 3">
    <name type="scientific">Corynespora cassiicola Philippines</name>
    <dbReference type="NCBI Taxonomy" id="1448308"/>
    <lineage>
        <taxon>Eukaryota</taxon>
        <taxon>Fungi</taxon>
        <taxon>Dikarya</taxon>
        <taxon>Ascomycota</taxon>
        <taxon>Pezizomycotina</taxon>
        <taxon>Dothideomycetes</taxon>
        <taxon>Pleosporomycetidae</taxon>
        <taxon>Pleosporales</taxon>
        <taxon>Corynesporascaceae</taxon>
        <taxon>Corynespora</taxon>
    </lineage>
</organism>